<reference evidence="2" key="1">
    <citation type="submission" date="2021-04" db="EMBL/GenBank/DDBJ databases">
        <title>Complete genome sequence of the type strain Clostridium beijerinckii NRRL B-598.</title>
        <authorList>
            <person name="Sedlar K."/>
            <person name="Branska B."/>
            <person name="Bezdicek M."/>
            <person name="Nykrynova M."/>
            <person name="Lengerova M."/>
            <person name="Skutkova H."/>
            <person name="Patakova P."/>
        </authorList>
    </citation>
    <scope>NUCLEOTIDE SEQUENCE</scope>
    <source>
        <strain evidence="2">DSM 791</strain>
    </source>
</reference>
<dbReference type="EMBL" id="CP073653">
    <property type="protein sequence ID" value="QUN36138.1"/>
    <property type="molecule type" value="Genomic_DNA"/>
</dbReference>
<gene>
    <name evidence="2" type="ORF">KEC93_04775</name>
</gene>
<dbReference type="PROSITE" id="PS52050">
    <property type="entry name" value="WYL"/>
    <property type="match status" value="1"/>
</dbReference>
<keyword evidence="3" id="KW-1185">Reference proteome</keyword>
<dbReference type="GeneID" id="66343812"/>
<evidence type="ECO:0000313" key="2">
    <source>
        <dbReference type="EMBL" id="QUN36138.1"/>
    </source>
</evidence>
<protein>
    <submittedName>
        <fullName evidence="2">WYL domain-containing protein</fullName>
    </submittedName>
</protein>
<dbReference type="Proteomes" id="UP000679373">
    <property type="component" value="Chromosome"/>
</dbReference>
<dbReference type="InterPro" id="IPR026881">
    <property type="entry name" value="WYL_dom"/>
</dbReference>
<accession>A0AB74VHY9</accession>
<evidence type="ECO:0000259" key="1">
    <source>
        <dbReference type="Pfam" id="PF13280"/>
    </source>
</evidence>
<proteinExistence type="predicted"/>
<organism evidence="2 3">
    <name type="scientific">Clostridium beijerinckii</name>
    <name type="common">Clostridium MP</name>
    <dbReference type="NCBI Taxonomy" id="1520"/>
    <lineage>
        <taxon>Bacteria</taxon>
        <taxon>Bacillati</taxon>
        <taxon>Bacillota</taxon>
        <taxon>Clostridia</taxon>
        <taxon>Eubacteriales</taxon>
        <taxon>Clostridiaceae</taxon>
        <taxon>Clostridium</taxon>
    </lineage>
</organism>
<sequence>MSKDNIDSNFKGNRFNLLLIVIALKDHSTSERPISAGEIANYIYNDCKKIIDRGSVDRILDEVCAECLIDDESNEVRYGAAKYLGFSVHRCYKKYERYKEVLSYEDFPNGVNKYYYIENILNPSEIKMLADAIEIYSYITVKETEKIINKLNKLQAKKYSINYLDYRGTAVKRESLNAKNAINIFEAISKFRSIIEKKEKAEIIYGTYNEKKELVQRKGYPQVISPYHLMWSNGYYYLIAKSSKHEELVNYRVDRFIDVKEIPGSKIELLKDDEHKFTNTNGSFSSTKYREQHAVMYSGKIEHIILECKNYMVNTLIDSFGGDIKIQEIDGEWIRVSFKSSVDGVVLWATQYCTDCRAIEPPILVSKVKERLKKGLENYID</sequence>
<dbReference type="RefSeq" id="WP_077868285.1">
    <property type="nucleotide sequence ID" value="NZ_BKAK01000008.1"/>
</dbReference>
<name>A0AB74VHY9_CLOBE</name>
<feature type="domain" description="WYL" evidence="1">
    <location>
        <begin position="189"/>
        <end position="260"/>
    </location>
</feature>
<dbReference type="Pfam" id="PF13280">
    <property type="entry name" value="WYL"/>
    <property type="match status" value="1"/>
</dbReference>
<dbReference type="AlphaFoldDB" id="A0AB74VHY9"/>
<evidence type="ECO:0000313" key="3">
    <source>
        <dbReference type="Proteomes" id="UP000679373"/>
    </source>
</evidence>